<feature type="domain" description="Acyl-protein synthetase LuxE" evidence="1">
    <location>
        <begin position="12"/>
        <end position="358"/>
    </location>
</feature>
<evidence type="ECO:0000313" key="2">
    <source>
        <dbReference type="EMBL" id="NJB64871.1"/>
    </source>
</evidence>
<dbReference type="SUPFAM" id="SSF56801">
    <property type="entry name" value="Acetyl-CoA synthetase-like"/>
    <property type="match status" value="1"/>
</dbReference>
<protein>
    <recommendedName>
        <fullName evidence="1">Acyl-protein synthetase LuxE domain-containing protein</fullName>
    </recommendedName>
</protein>
<dbReference type="Pfam" id="PF04443">
    <property type="entry name" value="LuxE"/>
    <property type="match status" value="1"/>
</dbReference>
<evidence type="ECO:0000313" key="3">
    <source>
        <dbReference type="Proteomes" id="UP000783934"/>
    </source>
</evidence>
<evidence type="ECO:0000259" key="1">
    <source>
        <dbReference type="Pfam" id="PF04443"/>
    </source>
</evidence>
<comment type="caution">
    <text evidence="2">The sequence shown here is derived from an EMBL/GenBank/DDBJ whole genome shotgun (WGS) entry which is preliminary data.</text>
</comment>
<dbReference type="InterPro" id="IPR042099">
    <property type="entry name" value="ANL_N_sf"/>
</dbReference>
<dbReference type="Proteomes" id="UP000783934">
    <property type="component" value="Unassembled WGS sequence"/>
</dbReference>
<reference evidence="2 3" key="1">
    <citation type="submission" date="2020-03" db="EMBL/GenBank/DDBJ databases">
        <title>Genomic Encyclopedia of Type Strains, Phase IV (KMG-IV): sequencing the most valuable type-strain genomes for metagenomic binning, comparative biology and taxonomic classification.</title>
        <authorList>
            <person name="Goeker M."/>
        </authorList>
    </citation>
    <scope>NUCLEOTIDE SEQUENCE [LARGE SCALE GENOMIC DNA]</scope>
    <source>
        <strain evidence="2 3">DSM 26613</strain>
    </source>
</reference>
<name>A0ABX0WNM4_9BURK</name>
<keyword evidence="3" id="KW-1185">Reference proteome</keyword>
<organism evidence="2 3">
    <name type="scientific">Paenalcaligenes hominis</name>
    <dbReference type="NCBI Taxonomy" id="643674"/>
    <lineage>
        <taxon>Bacteria</taxon>
        <taxon>Pseudomonadati</taxon>
        <taxon>Pseudomonadota</taxon>
        <taxon>Betaproteobacteria</taxon>
        <taxon>Burkholderiales</taxon>
        <taxon>Alcaligenaceae</taxon>
        <taxon>Paenalcaligenes</taxon>
    </lineage>
</organism>
<dbReference type="InterPro" id="IPR007534">
    <property type="entry name" value="LuxE"/>
</dbReference>
<proteinExistence type="predicted"/>
<dbReference type="RefSeq" id="WP_338112413.1">
    <property type="nucleotide sequence ID" value="NZ_BMCQ01000001.1"/>
</dbReference>
<dbReference type="EMBL" id="JAATIZ010000002">
    <property type="protein sequence ID" value="NJB64871.1"/>
    <property type="molecule type" value="Genomic_DNA"/>
</dbReference>
<sequence>MHSSTHPALPTELIQDLQQFMLVPDHSDTAFNAMALRIFKHQFQHNLAYQRYCQHLGKTPRFITHWRDIPAVPINAFKDATLSCYPPELCQHVFMTSGTTQNVRGRNYHPDATVYDLSMRLYFKERFMLDDERMQMGIIFPTADTLPHSSLAHYLGLALTHFGTESSGYFIDEEGLQVDALCAQLESAIANNKPYALLGASYSFVHLIDELQQRQRRFQLPAGSRLFDTGGFKGQSRDIELTEFYAALHEFFGVTPSQCINMYGMTELSSQLYDRGNHNTPSVKSGPHWTRFRLVDPLTGADVAQGEPGVVVHYDLANYNSVAALLTEDLGLAKDEGFQLLGRVAGAEAKGCSLAMEHFLQAVQ</sequence>
<accession>A0ABX0WNM4</accession>
<dbReference type="Gene3D" id="3.40.50.12780">
    <property type="entry name" value="N-terminal domain of ligase-like"/>
    <property type="match status" value="1"/>
</dbReference>
<gene>
    <name evidence="2" type="ORF">GGR41_001100</name>
</gene>